<dbReference type="SUPFAM" id="SSF82171">
    <property type="entry name" value="DPP6 N-terminal domain-like"/>
    <property type="match status" value="1"/>
</dbReference>
<keyword evidence="2" id="KW-0418">Kinase</keyword>
<evidence type="ECO:0000313" key="3">
    <source>
        <dbReference type="Proteomes" id="UP000568380"/>
    </source>
</evidence>
<dbReference type="GO" id="GO:0004674">
    <property type="term" value="F:protein serine/threonine kinase activity"/>
    <property type="evidence" value="ECO:0007669"/>
    <property type="project" value="TreeGrafter"/>
</dbReference>
<comment type="caution">
    <text evidence="2">The sequence shown here is derived from an EMBL/GenBank/DDBJ whole genome shotgun (WGS) entry which is preliminary data.</text>
</comment>
<proteinExistence type="predicted"/>
<accession>A0A7W8EL41</accession>
<dbReference type="RefSeq" id="WP_184970738.1">
    <property type="nucleotide sequence ID" value="NZ_JACHIN010000013.1"/>
</dbReference>
<reference evidence="2 3" key="1">
    <citation type="submission" date="2020-08" db="EMBL/GenBank/DDBJ databases">
        <title>Genomic Encyclopedia of Type Strains, Phase IV (KMG-IV): sequencing the most valuable type-strain genomes for metagenomic binning, comparative biology and taxonomic classification.</title>
        <authorList>
            <person name="Goeker M."/>
        </authorList>
    </citation>
    <scope>NUCLEOTIDE SEQUENCE [LARGE SCALE GENOMIC DNA]</scope>
    <source>
        <strain evidence="2 3">DSM 45385</strain>
    </source>
</reference>
<dbReference type="InterPro" id="IPR011009">
    <property type="entry name" value="Kinase-like_dom_sf"/>
</dbReference>
<dbReference type="InterPro" id="IPR051681">
    <property type="entry name" value="Ser/Thr_Kinases-Pseudokinases"/>
</dbReference>
<dbReference type="EMBL" id="JACHIN010000013">
    <property type="protein sequence ID" value="MBB5082482.1"/>
    <property type="molecule type" value="Genomic_DNA"/>
</dbReference>
<keyword evidence="2" id="KW-0808">Transferase</keyword>
<dbReference type="PROSITE" id="PS00108">
    <property type="entry name" value="PROTEIN_KINASE_ST"/>
    <property type="match status" value="1"/>
</dbReference>
<dbReference type="GO" id="GO:0005524">
    <property type="term" value="F:ATP binding"/>
    <property type="evidence" value="ECO:0007669"/>
    <property type="project" value="InterPro"/>
</dbReference>
<dbReference type="Gene3D" id="1.10.510.10">
    <property type="entry name" value="Transferase(Phosphotransferase) domain 1"/>
    <property type="match status" value="1"/>
</dbReference>
<dbReference type="Gene3D" id="2.130.10.10">
    <property type="entry name" value="YVTN repeat-like/Quinoprotein amine dehydrogenase"/>
    <property type="match status" value="3"/>
</dbReference>
<name>A0A7W8EL41_9ACTN</name>
<dbReference type="PROSITE" id="PS50011">
    <property type="entry name" value="PROTEIN_KINASE_DOM"/>
    <property type="match status" value="1"/>
</dbReference>
<organism evidence="2 3">
    <name type="scientific">Nonomuraea endophytica</name>
    <dbReference type="NCBI Taxonomy" id="714136"/>
    <lineage>
        <taxon>Bacteria</taxon>
        <taxon>Bacillati</taxon>
        <taxon>Actinomycetota</taxon>
        <taxon>Actinomycetes</taxon>
        <taxon>Streptosporangiales</taxon>
        <taxon>Streptosporangiaceae</taxon>
        <taxon>Nonomuraea</taxon>
    </lineage>
</organism>
<dbReference type="AlphaFoldDB" id="A0A7W8EL41"/>
<evidence type="ECO:0000259" key="1">
    <source>
        <dbReference type="PROSITE" id="PS50011"/>
    </source>
</evidence>
<dbReference type="Pfam" id="PF00069">
    <property type="entry name" value="Pkinase"/>
    <property type="match status" value="1"/>
</dbReference>
<feature type="domain" description="Protein kinase" evidence="1">
    <location>
        <begin position="15"/>
        <end position="263"/>
    </location>
</feature>
<dbReference type="InterPro" id="IPR049052">
    <property type="entry name" value="nSTAND1"/>
</dbReference>
<gene>
    <name evidence="2" type="ORF">HNR40_007977</name>
</gene>
<sequence>MGKLIDGDPQRLGSYWLAGRLGAGGQGVVYEGYGEDGRRVAVKVLHGDQTAQLVREAEAAQRVASFCIAEVVGADLEGPRPYIVSEYVEGPSLRAAVADGRRFAGGDLHRLATAIATALTAIHDAGVVHRDLKPDNVLLGPDGPRLIDFGIARTAEMSLTTTGLVTGTPAYMAPEVFTGQRAGAPADVFAWAGVLVFAATGADPYEADSLGAIMHRVLSSTPDLSVLPDSLRPMAEAAMRRDPAERPSARELLLALVSGDTRLDAAHLNRGGPALRWSADGLDTGRLLAAGGREAARMGAAADDPALGTLAEETYGLLDPAERELAPEVFLRLVTVGPRGELTVRQAALAEILDGRPLPEAAAAKRLLEVFGYLLTRTDDEVTLARPALPHAWPRYRRWIEANRDGLAVHREILAAASRWEAAGRRDGDLFQGSSLENALQWAATARRNITLSTAERDFLEAAARLSRGRARRSRLAALSLAGLLVIALVAGGLAIHQGRLADQRSEQIAGQLRRSEADRLATLAASTRRADPMLAALFSATAWKLDQTPHTRAELTVSANQRETGMFRDPATSPDTMRAISANGRWLVSVGDDEARLWDLRTGRRAGGVRALGLKGELTGAVALSPSGRTLLVVTAGRARAWEARTGRPIRSVTFTKPFDLVYGWVGVVFPTEDTPVVTDADGGTRWNLRTGATSPSRVRDGTAYSQDGLWRAEEVGVPDPKRVRLTGRGRVEELGDLDGAGTQGVWNKGGPVFSGDGRLVATMAEETIQFWRMSDTQLLASAPVRGEAEEASRPTGGFDGTTFRYLQADQVFSLDVGDLRGRPANPLEMGQLAPDGTRMAIGGLGDGVRIRRVSDGRPEGGALELETAHFSPDGRLMVSIDLERRRVTVVEDGTVHTFTPDGKLGPELVSVSPDGALLALSMTSSGFKRKDDYLVQVWDWRARRMLWQSTHDGQPLTTFSPDGRRLAVGGRHVTVVDAATGRPAGPAFGGTGRESAVVGLHFDRAGGTLFVIDSRERMTGWDLATWRRTGGVSTGVGTISARSPREDVVAAWTTADGRVRLYEPVSGTELAMLRDTGGALDPQVREVLSLAFSADGSTLLTLDRDGHLNEHPVAPAKVAAAVCARAGRSLSEAEWRTYVNPGLPYTKGCS</sequence>
<dbReference type="CDD" id="cd14014">
    <property type="entry name" value="STKc_PknB_like"/>
    <property type="match status" value="1"/>
</dbReference>
<keyword evidence="3" id="KW-1185">Reference proteome</keyword>
<dbReference type="InterPro" id="IPR000719">
    <property type="entry name" value="Prot_kinase_dom"/>
</dbReference>
<dbReference type="InterPro" id="IPR008271">
    <property type="entry name" value="Ser/Thr_kinase_AS"/>
</dbReference>
<dbReference type="SUPFAM" id="SSF56112">
    <property type="entry name" value="Protein kinase-like (PK-like)"/>
    <property type="match status" value="1"/>
</dbReference>
<dbReference type="Pfam" id="PF20703">
    <property type="entry name" value="nSTAND1"/>
    <property type="match status" value="1"/>
</dbReference>
<evidence type="ECO:0000313" key="2">
    <source>
        <dbReference type="EMBL" id="MBB5082482.1"/>
    </source>
</evidence>
<dbReference type="InterPro" id="IPR015943">
    <property type="entry name" value="WD40/YVTN_repeat-like_dom_sf"/>
</dbReference>
<protein>
    <submittedName>
        <fullName evidence="2">WD40 repeat protein/predicted Ser/Thr protein kinase</fullName>
    </submittedName>
</protein>
<dbReference type="Proteomes" id="UP000568380">
    <property type="component" value="Unassembled WGS sequence"/>
</dbReference>
<dbReference type="SMART" id="SM00220">
    <property type="entry name" value="S_TKc"/>
    <property type="match status" value="1"/>
</dbReference>
<dbReference type="PANTHER" id="PTHR44329">
    <property type="entry name" value="SERINE/THREONINE-PROTEIN KINASE TNNI3K-RELATED"/>
    <property type="match status" value="1"/>
</dbReference>